<feature type="compositionally biased region" description="Acidic residues" evidence="1">
    <location>
        <begin position="123"/>
        <end position="151"/>
    </location>
</feature>
<feature type="region of interest" description="Disordered" evidence="1">
    <location>
        <begin position="43"/>
        <end position="79"/>
    </location>
</feature>
<feature type="compositionally biased region" description="Gly residues" evidence="1">
    <location>
        <begin position="265"/>
        <end position="276"/>
    </location>
</feature>
<comment type="caution">
    <text evidence="2">The sequence shown here is derived from an EMBL/GenBank/DDBJ whole genome shotgun (WGS) entry which is preliminary data.</text>
</comment>
<accession>A0A8H5HER6</accession>
<sequence length="300" mass="30241">MCPPVHALFVDHHQAKQDGEVPQAMLKYNTGLLFAADAPEAPSSTYADEVGHECGGGEAPCGEARQGEEDRADGGEEEGVAQGHECVLAGVEGREHGVACLCVGTADDVGEGVEVGKLPGVEEHEECEGSEGVVDEGEVDCGDGGEEVGEEEVGRVGGGWEEGASTCSPAHDGGDGANDGADPSADNAAALGPGVDAGVEGNVGGAEDGGSWIYHGQENGRAGEARDCGEGCGVERSECATDERAHAGAGHLGIERDFLELVEGVGRGTAEGGADCGGEKDGNGGRERREGDTGHGRKHD</sequence>
<dbReference type="AlphaFoldDB" id="A0A8H5HER6"/>
<feature type="region of interest" description="Disordered" evidence="1">
    <location>
        <begin position="265"/>
        <end position="300"/>
    </location>
</feature>
<name>A0A8H5HER6_9AGAR</name>
<feature type="compositionally biased region" description="Low complexity" evidence="1">
    <location>
        <begin position="178"/>
        <end position="189"/>
    </location>
</feature>
<dbReference type="OrthoDB" id="4064873at2759"/>
<gene>
    <name evidence="2" type="ORF">D9615_004228</name>
</gene>
<proteinExistence type="predicted"/>
<evidence type="ECO:0000256" key="1">
    <source>
        <dbReference type="SAM" id="MobiDB-lite"/>
    </source>
</evidence>
<organism evidence="2 3">
    <name type="scientific">Tricholomella constricta</name>
    <dbReference type="NCBI Taxonomy" id="117010"/>
    <lineage>
        <taxon>Eukaryota</taxon>
        <taxon>Fungi</taxon>
        <taxon>Dikarya</taxon>
        <taxon>Basidiomycota</taxon>
        <taxon>Agaricomycotina</taxon>
        <taxon>Agaricomycetes</taxon>
        <taxon>Agaricomycetidae</taxon>
        <taxon>Agaricales</taxon>
        <taxon>Tricholomatineae</taxon>
        <taxon>Lyophyllaceae</taxon>
        <taxon>Tricholomella</taxon>
    </lineage>
</organism>
<feature type="compositionally biased region" description="Basic and acidic residues" evidence="1">
    <location>
        <begin position="277"/>
        <end position="300"/>
    </location>
</feature>
<reference evidence="2 3" key="1">
    <citation type="journal article" date="2020" name="ISME J.">
        <title>Uncovering the hidden diversity of litter-decomposition mechanisms in mushroom-forming fungi.</title>
        <authorList>
            <person name="Floudas D."/>
            <person name="Bentzer J."/>
            <person name="Ahren D."/>
            <person name="Johansson T."/>
            <person name="Persson P."/>
            <person name="Tunlid A."/>
        </authorList>
    </citation>
    <scope>NUCLEOTIDE SEQUENCE [LARGE SCALE GENOMIC DNA]</scope>
    <source>
        <strain evidence="2 3">CBS 661.87</strain>
    </source>
</reference>
<keyword evidence="3" id="KW-1185">Reference proteome</keyword>
<dbReference type="EMBL" id="JAACJP010000009">
    <property type="protein sequence ID" value="KAF5381987.1"/>
    <property type="molecule type" value="Genomic_DNA"/>
</dbReference>
<evidence type="ECO:0000313" key="3">
    <source>
        <dbReference type="Proteomes" id="UP000565441"/>
    </source>
</evidence>
<feature type="region of interest" description="Disordered" evidence="1">
    <location>
        <begin position="123"/>
        <end position="189"/>
    </location>
</feature>
<feature type="compositionally biased region" description="Basic and acidic residues" evidence="1">
    <location>
        <begin position="65"/>
        <end position="74"/>
    </location>
</feature>
<dbReference type="Proteomes" id="UP000565441">
    <property type="component" value="Unassembled WGS sequence"/>
</dbReference>
<evidence type="ECO:0000313" key="2">
    <source>
        <dbReference type="EMBL" id="KAF5381987.1"/>
    </source>
</evidence>
<protein>
    <submittedName>
        <fullName evidence="2">Uncharacterized protein</fullName>
    </submittedName>
</protein>